<proteinExistence type="predicted"/>
<evidence type="ECO:0000313" key="3">
    <source>
        <dbReference type="Proteomes" id="UP000253606"/>
    </source>
</evidence>
<gene>
    <name evidence="2" type="ORF">ACPOL_5092</name>
</gene>
<accession>A0A2Z5G5H0</accession>
<dbReference type="KEGG" id="abas:ACPOL_5092"/>
<evidence type="ECO:0000313" key="2">
    <source>
        <dbReference type="EMBL" id="AXC14348.1"/>
    </source>
</evidence>
<dbReference type="AlphaFoldDB" id="A0A2Z5G5H0"/>
<dbReference type="EMBL" id="CP030840">
    <property type="protein sequence ID" value="AXC14348.1"/>
    <property type="molecule type" value="Genomic_DNA"/>
</dbReference>
<protein>
    <recommendedName>
        <fullName evidence="4">DUF930 domain-containing protein</fullName>
    </recommendedName>
</protein>
<organism evidence="2 3">
    <name type="scientific">Acidisarcina polymorpha</name>
    <dbReference type="NCBI Taxonomy" id="2211140"/>
    <lineage>
        <taxon>Bacteria</taxon>
        <taxon>Pseudomonadati</taxon>
        <taxon>Acidobacteriota</taxon>
        <taxon>Terriglobia</taxon>
        <taxon>Terriglobales</taxon>
        <taxon>Acidobacteriaceae</taxon>
        <taxon>Acidisarcina</taxon>
    </lineage>
</organism>
<name>A0A2Z5G5H0_9BACT</name>
<feature type="signal peptide" evidence="1">
    <location>
        <begin position="1"/>
        <end position="21"/>
    </location>
</feature>
<keyword evidence="3" id="KW-1185">Reference proteome</keyword>
<evidence type="ECO:0008006" key="4">
    <source>
        <dbReference type="Google" id="ProtNLM"/>
    </source>
</evidence>
<keyword evidence="1" id="KW-0732">Signal</keyword>
<dbReference type="RefSeq" id="WP_114209147.1">
    <property type="nucleotide sequence ID" value="NZ_CP030840.1"/>
</dbReference>
<sequence>MKLVNWSRLGLLLLTGTVIQAIGQTAASTEPELSSAETAIIERQIRTLRSVQERKLAEEWSNAKKVGETICRPAAVAALKKQLPGVDRVFLGTDDPKTLTLESMAKLIGSGSARIPKGWQDFTFVCDIDPQSGKVTGFQVNLAPAAK</sequence>
<evidence type="ECO:0000256" key="1">
    <source>
        <dbReference type="SAM" id="SignalP"/>
    </source>
</evidence>
<dbReference type="Proteomes" id="UP000253606">
    <property type="component" value="Chromosome"/>
</dbReference>
<dbReference type="OrthoDB" id="122556at2"/>
<feature type="chain" id="PRO_5016288416" description="DUF930 domain-containing protein" evidence="1">
    <location>
        <begin position="22"/>
        <end position="147"/>
    </location>
</feature>
<reference evidence="2 3" key="1">
    <citation type="journal article" date="2018" name="Front. Microbiol.">
        <title>Hydrolytic Capabilities as a Key to Environmental Success: Chitinolytic and Cellulolytic Acidobacteria From Acidic Sub-arctic Soils and Boreal Peatlands.</title>
        <authorList>
            <person name="Belova S.E."/>
            <person name="Ravin N.V."/>
            <person name="Pankratov T.A."/>
            <person name="Rakitin A.L."/>
            <person name="Ivanova A.A."/>
            <person name="Beletsky A.V."/>
            <person name="Mardanov A.V."/>
            <person name="Sinninghe Damste J.S."/>
            <person name="Dedysh S.N."/>
        </authorList>
    </citation>
    <scope>NUCLEOTIDE SEQUENCE [LARGE SCALE GENOMIC DNA]</scope>
    <source>
        <strain evidence="2 3">SBC82</strain>
    </source>
</reference>